<protein>
    <submittedName>
        <fullName evidence="2">Uncharacterized protein</fullName>
    </submittedName>
</protein>
<evidence type="ECO:0000313" key="3">
    <source>
        <dbReference type="Proteomes" id="UP000192330"/>
    </source>
</evidence>
<dbReference type="AlphaFoldDB" id="A0A1W2DS98"/>
<accession>A0A1W2DS98</accession>
<sequence>MRKKEDELDPNAQLEKLPPSKIDNAAVQLSRSGR</sequence>
<evidence type="ECO:0000256" key="1">
    <source>
        <dbReference type="SAM" id="MobiDB-lite"/>
    </source>
</evidence>
<dbReference type="Proteomes" id="UP000192330">
    <property type="component" value="Unassembled WGS sequence"/>
</dbReference>
<evidence type="ECO:0000313" key="2">
    <source>
        <dbReference type="EMBL" id="SMC99876.1"/>
    </source>
</evidence>
<gene>
    <name evidence="2" type="ORF">SAMN06295998_11710</name>
</gene>
<keyword evidence="3" id="KW-1185">Reference proteome</keyword>
<reference evidence="2 3" key="1">
    <citation type="submission" date="2017-04" db="EMBL/GenBank/DDBJ databases">
        <authorList>
            <person name="Afonso C.L."/>
            <person name="Miller P.J."/>
            <person name="Scott M.A."/>
            <person name="Spackman E."/>
            <person name="Goraichik I."/>
            <person name="Dimitrov K.M."/>
            <person name="Suarez D.L."/>
            <person name="Swayne D.E."/>
        </authorList>
    </citation>
    <scope>NUCLEOTIDE SEQUENCE [LARGE SCALE GENOMIC DNA]</scope>
    <source>
        <strain evidence="2 3">CGMCC 1.12644</strain>
    </source>
</reference>
<proteinExistence type="predicted"/>
<name>A0A1W2DS98_9RHOB</name>
<feature type="region of interest" description="Disordered" evidence="1">
    <location>
        <begin position="1"/>
        <end position="34"/>
    </location>
</feature>
<dbReference type="EMBL" id="FWYD01000017">
    <property type="protein sequence ID" value="SMC99876.1"/>
    <property type="molecule type" value="Genomic_DNA"/>
</dbReference>
<organism evidence="2 3">
    <name type="scientific">Primorskyibacter flagellatus</name>
    <dbReference type="NCBI Taxonomy" id="1387277"/>
    <lineage>
        <taxon>Bacteria</taxon>
        <taxon>Pseudomonadati</taxon>
        <taxon>Pseudomonadota</taxon>
        <taxon>Alphaproteobacteria</taxon>
        <taxon>Rhodobacterales</taxon>
        <taxon>Roseobacteraceae</taxon>
        <taxon>Primorskyibacter</taxon>
    </lineage>
</organism>